<dbReference type="EMBL" id="QWLL01000005">
    <property type="protein sequence ID" value="RII80369.1"/>
    <property type="molecule type" value="Genomic_DNA"/>
</dbReference>
<proteinExistence type="predicted"/>
<comment type="caution">
    <text evidence="1">The sequence shown here is derived from an EMBL/GenBank/DDBJ whole genome shotgun (WGS) entry which is preliminary data.</text>
</comment>
<dbReference type="Proteomes" id="UP000265875">
    <property type="component" value="Unassembled WGS sequence"/>
</dbReference>
<organism evidence="1 2">
    <name type="scientific">Pseudomonas monteilii</name>
    <dbReference type="NCBI Taxonomy" id="76759"/>
    <lineage>
        <taxon>Bacteria</taxon>
        <taxon>Pseudomonadati</taxon>
        <taxon>Pseudomonadota</taxon>
        <taxon>Gammaproteobacteria</taxon>
        <taxon>Pseudomonadales</taxon>
        <taxon>Pseudomonadaceae</taxon>
        <taxon>Pseudomonas</taxon>
    </lineage>
</organism>
<evidence type="ECO:0000313" key="1">
    <source>
        <dbReference type="EMBL" id="RII80369.1"/>
    </source>
</evidence>
<sequence>MPLHLSLQLEKLGPAIRTITMITNDDLDSIKYLPCLRSRRAEMRGYSELSLEAKQGLIPLVSLGKLGATSSVEQVFGNVKRTFDKAFIDLNCNSNQVCSDYESYLSSDKNYSQWRELFSADENYVPTAVFAPGGNVRSFIRQVIEIERKHGVVAIRSKNGAQDLAAIQSAISAVDDVNNVLFIFDFGYVRGAVSPREAEARRLISALRTIDSSARVALVGSSYPRSVAAYGEEFGALEIEERELHAQIGGDAVAIYGDHSSIYPEPFEPSISRFVPRIDYCLADSWIYRRYRDRENVSGYVRCANSILESADWDPAFAQRSWGAAKIQETAGGVPPGFAAPANWIAARVNMHIERQWMNTTVDEDNDLDF</sequence>
<dbReference type="InterPro" id="IPR025683">
    <property type="entry name" value="Protein_beta"/>
</dbReference>
<dbReference type="Pfam" id="PF14350">
    <property type="entry name" value="Beta_protein"/>
    <property type="match status" value="1"/>
</dbReference>
<dbReference type="AlphaFoldDB" id="A0A399MH91"/>
<evidence type="ECO:0000313" key="2">
    <source>
        <dbReference type="Proteomes" id="UP000265875"/>
    </source>
</evidence>
<reference evidence="1 2" key="1">
    <citation type="submission" date="2018-08" db="EMBL/GenBank/DDBJ databases">
        <title>Draft genome sequence of the cyanotroph, Pseudomonas monteilii BCN3.</title>
        <authorList>
            <person name="Jones L.B."/>
            <person name="Kunz D.A."/>
        </authorList>
    </citation>
    <scope>NUCLEOTIDE SEQUENCE [LARGE SCALE GENOMIC DNA]</scope>
    <source>
        <strain evidence="1 2">BCN3</strain>
    </source>
</reference>
<gene>
    <name evidence="1" type="ORF">D0894_01995</name>
</gene>
<name>A0A399MH91_9PSED</name>
<protein>
    <recommendedName>
        <fullName evidence="3">Beta family protein</fullName>
    </recommendedName>
</protein>
<accession>A0A399MH91</accession>
<evidence type="ECO:0008006" key="3">
    <source>
        <dbReference type="Google" id="ProtNLM"/>
    </source>
</evidence>